<feature type="transmembrane region" description="Helical" evidence="1">
    <location>
        <begin position="181"/>
        <end position="200"/>
    </location>
</feature>
<evidence type="ECO:0008006" key="4">
    <source>
        <dbReference type="Google" id="ProtNLM"/>
    </source>
</evidence>
<keyword evidence="1" id="KW-0812">Transmembrane</keyword>
<evidence type="ECO:0000256" key="1">
    <source>
        <dbReference type="SAM" id="Phobius"/>
    </source>
</evidence>
<evidence type="ECO:0000313" key="2">
    <source>
        <dbReference type="EMBL" id="OQP62861.1"/>
    </source>
</evidence>
<feature type="transmembrane region" description="Helical" evidence="1">
    <location>
        <begin position="80"/>
        <end position="101"/>
    </location>
</feature>
<dbReference type="Proteomes" id="UP000192796">
    <property type="component" value="Unassembled WGS sequence"/>
</dbReference>
<organism evidence="2 3">
    <name type="scientific">Niastella vici</name>
    <dbReference type="NCBI Taxonomy" id="1703345"/>
    <lineage>
        <taxon>Bacteria</taxon>
        <taxon>Pseudomonadati</taxon>
        <taxon>Bacteroidota</taxon>
        <taxon>Chitinophagia</taxon>
        <taxon>Chitinophagales</taxon>
        <taxon>Chitinophagaceae</taxon>
        <taxon>Niastella</taxon>
    </lineage>
</organism>
<dbReference type="RefSeq" id="WP_081148282.1">
    <property type="nucleotide sequence ID" value="NZ_LVYD01000048.1"/>
</dbReference>
<accession>A0A1V9FWW9</accession>
<sequence length="388" mass="42813">MIAYNHTSLDNLLINEKAEAALHHTLISKEEAAAIKQTYPVNLYSPNIFIRIGLFLLTVVIILLGFGLFCLLILNGRETAFGVLALVTSLGTYGALEFLISEKKLYRSGIDDAMIWLSIAFMVTAVNLLFSSPSFLAQSVLVFILAAYFLLRFGNILMGGLAFIAFLSIVFNGAIKLGDSAKTAMPFLLMAISISVYWLVRKYKNDNRLRYYKACCTFVEILALLTLYIAGNYFAVREVSNLLFELNLKEGESIPAGWFFWIWTALLPLVYIFRGIQKRDGIILRTGLILVAAIVFTVRYYHHIAPIEIAMSIGGLIMILVAYGITKYLTPSKHGFTHAEPNDPQLAGLLQVESLVVAQTFQTTPAAPDKHFDFGEGSTGGGGATGSY</sequence>
<reference evidence="2 3" key="1">
    <citation type="submission" date="2016-03" db="EMBL/GenBank/DDBJ databases">
        <title>Niastella vici sp. nov., isolated from farmland soil.</title>
        <authorList>
            <person name="Chen L."/>
            <person name="Wang D."/>
            <person name="Yang S."/>
            <person name="Wang G."/>
        </authorList>
    </citation>
    <scope>NUCLEOTIDE SEQUENCE [LARGE SCALE GENOMIC DNA]</scope>
    <source>
        <strain evidence="2 3">DJ57</strain>
    </source>
</reference>
<name>A0A1V9FWW9_9BACT</name>
<proteinExistence type="predicted"/>
<keyword evidence="1" id="KW-1133">Transmembrane helix</keyword>
<dbReference type="EMBL" id="LVYD01000048">
    <property type="protein sequence ID" value="OQP62861.1"/>
    <property type="molecule type" value="Genomic_DNA"/>
</dbReference>
<feature type="transmembrane region" description="Helical" evidence="1">
    <location>
        <begin position="256"/>
        <end position="273"/>
    </location>
</feature>
<gene>
    <name evidence="2" type="ORF">A3860_26480</name>
</gene>
<feature type="transmembrane region" description="Helical" evidence="1">
    <location>
        <begin position="212"/>
        <end position="236"/>
    </location>
</feature>
<evidence type="ECO:0000313" key="3">
    <source>
        <dbReference type="Proteomes" id="UP000192796"/>
    </source>
</evidence>
<dbReference type="STRING" id="1703345.A3860_26480"/>
<keyword evidence="3" id="KW-1185">Reference proteome</keyword>
<feature type="transmembrane region" description="Helical" evidence="1">
    <location>
        <begin position="282"/>
        <end position="301"/>
    </location>
</feature>
<protein>
    <recommendedName>
        <fullName evidence="4">DUF2157 domain-containing protein</fullName>
    </recommendedName>
</protein>
<keyword evidence="1" id="KW-0472">Membrane</keyword>
<feature type="transmembrane region" description="Helical" evidence="1">
    <location>
        <begin position="113"/>
        <end position="129"/>
    </location>
</feature>
<feature type="transmembrane region" description="Helical" evidence="1">
    <location>
        <begin position="52"/>
        <end position="74"/>
    </location>
</feature>
<dbReference type="AlphaFoldDB" id="A0A1V9FWW9"/>
<comment type="caution">
    <text evidence="2">The sequence shown here is derived from an EMBL/GenBank/DDBJ whole genome shotgun (WGS) entry which is preliminary data.</text>
</comment>
<dbReference type="OrthoDB" id="660047at2"/>
<feature type="transmembrane region" description="Helical" evidence="1">
    <location>
        <begin position="156"/>
        <end position="175"/>
    </location>
</feature>
<feature type="transmembrane region" description="Helical" evidence="1">
    <location>
        <begin position="307"/>
        <end position="325"/>
    </location>
</feature>